<comment type="caution">
    <text evidence="2">The sequence shown here is derived from an EMBL/GenBank/DDBJ whole genome shotgun (WGS) entry which is preliminary data.</text>
</comment>
<keyword evidence="1" id="KW-0472">Membrane</keyword>
<accession>A0A5N5MQ77</accession>
<name>A0A5N5MQ77_9ROSI</name>
<protein>
    <submittedName>
        <fullName evidence="2">Uncharacterized protein</fullName>
    </submittedName>
</protein>
<dbReference type="Proteomes" id="UP000326939">
    <property type="component" value="Chromosome 5"/>
</dbReference>
<dbReference type="EMBL" id="VDCV01000005">
    <property type="protein sequence ID" value="KAB5556331.1"/>
    <property type="molecule type" value="Genomic_DNA"/>
</dbReference>
<keyword evidence="1" id="KW-0812">Transmembrane</keyword>
<keyword evidence="1" id="KW-1133">Transmembrane helix</keyword>
<evidence type="ECO:0000256" key="1">
    <source>
        <dbReference type="SAM" id="Phobius"/>
    </source>
</evidence>
<gene>
    <name evidence="2" type="ORF">DKX38_007240</name>
</gene>
<organism evidence="2 3">
    <name type="scientific">Salix brachista</name>
    <dbReference type="NCBI Taxonomy" id="2182728"/>
    <lineage>
        <taxon>Eukaryota</taxon>
        <taxon>Viridiplantae</taxon>
        <taxon>Streptophyta</taxon>
        <taxon>Embryophyta</taxon>
        <taxon>Tracheophyta</taxon>
        <taxon>Spermatophyta</taxon>
        <taxon>Magnoliopsida</taxon>
        <taxon>eudicotyledons</taxon>
        <taxon>Gunneridae</taxon>
        <taxon>Pentapetalae</taxon>
        <taxon>rosids</taxon>
        <taxon>fabids</taxon>
        <taxon>Malpighiales</taxon>
        <taxon>Salicaceae</taxon>
        <taxon>Saliceae</taxon>
        <taxon>Salix</taxon>
    </lineage>
</organism>
<reference evidence="3" key="1">
    <citation type="journal article" date="2019" name="Gigascience">
        <title>De novo genome assembly of the endangered Acer yangbiense, a plant species with extremely small populations endemic to Yunnan Province, China.</title>
        <authorList>
            <person name="Yang J."/>
            <person name="Wariss H.M."/>
            <person name="Tao L."/>
            <person name="Zhang R."/>
            <person name="Yun Q."/>
            <person name="Hollingsworth P."/>
            <person name="Dao Z."/>
            <person name="Luo G."/>
            <person name="Guo H."/>
            <person name="Ma Y."/>
            <person name="Sun W."/>
        </authorList>
    </citation>
    <scope>NUCLEOTIDE SEQUENCE [LARGE SCALE GENOMIC DNA]</scope>
    <source>
        <strain evidence="3">cv. br00</strain>
    </source>
</reference>
<sequence length="131" mass="14752">MGGLYSSSSISLSSFMHFKLSFAWFSNLLIELLISRVCRERFFKWMAVRICSIQIMPVGCSAAQFSFSASINACCCCKGRLVPPPNVHYSIARSGLNWNTAENKVSSLCWYHIRMTLKIIHGSGFKKDSCH</sequence>
<proteinExistence type="predicted"/>
<feature type="transmembrane region" description="Helical" evidence="1">
    <location>
        <begin position="15"/>
        <end position="34"/>
    </location>
</feature>
<dbReference type="AlphaFoldDB" id="A0A5N5MQ77"/>
<evidence type="ECO:0000313" key="2">
    <source>
        <dbReference type="EMBL" id="KAB5556331.1"/>
    </source>
</evidence>
<keyword evidence="3" id="KW-1185">Reference proteome</keyword>
<evidence type="ECO:0000313" key="3">
    <source>
        <dbReference type="Proteomes" id="UP000326939"/>
    </source>
</evidence>